<dbReference type="Proteomes" id="UP001341840">
    <property type="component" value="Unassembled WGS sequence"/>
</dbReference>
<evidence type="ECO:0000313" key="3">
    <source>
        <dbReference type="Proteomes" id="UP001341840"/>
    </source>
</evidence>
<comment type="caution">
    <text evidence="2">The sequence shown here is derived from an EMBL/GenBank/DDBJ whole genome shotgun (WGS) entry which is preliminary data.</text>
</comment>
<proteinExistence type="predicted"/>
<reference evidence="2 3" key="1">
    <citation type="journal article" date="2023" name="Plants (Basel)">
        <title>Bridging the Gap: Combining Genomics and Transcriptomics Approaches to Understand Stylosanthes scabra, an Orphan Legume from the Brazilian Caatinga.</title>
        <authorList>
            <person name="Ferreira-Neto J.R.C."/>
            <person name="da Silva M.D."/>
            <person name="Binneck E."/>
            <person name="de Melo N.F."/>
            <person name="da Silva R.H."/>
            <person name="de Melo A.L.T.M."/>
            <person name="Pandolfi V."/>
            <person name="Bustamante F.O."/>
            <person name="Brasileiro-Vidal A.C."/>
            <person name="Benko-Iseppon A.M."/>
        </authorList>
    </citation>
    <scope>NUCLEOTIDE SEQUENCE [LARGE SCALE GENOMIC DNA]</scope>
    <source>
        <tissue evidence="2">Leaves</tissue>
    </source>
</reference>
<evidence type="ECO:0000313" key="2">
    <source>
        <dbReference type="EMBL" id="MED6152790.1"/>
    </source>
</evidence>
<feature type="region of interest" description="Disordered" evidence="1">
    <location>
        <begin position="173"/>
        <end position="195"/>
    </location>
</feature>
<organism evidence="2 3">
    <name type="scientific">Stylosanthes scabra</name>
    <dbReference type="NCBI Taxonomy" id="79078"/>
    <lineage>
        <taxon>Eukaryota</taxon>
        <taxon>Viridiplantae</taxon>
        <taxon>Streptophyta</taxon>
        <taxon>Embryophyta</taxon>
        <taxon>Tracheophyta</taxon>
        <taxon>Spermatophyta</taxon>
        <taxon>Magnoliopsida</taxon>
        <taxon>eudicotyledons</taxon>
        <taxon>Gunneridae</taxon>
        <taxon>Pentapetalae</taxon>
        <taxon>rosids</taxon>
        <taxon>fabids</taxon>
        <taxon>Fabales</taxon>
        <taxon>Fabaceae</taxon>
        <taxon>Papilionoideae</taxon>
        <taxon>50 kb inversion clade</taxon>
        <taxon>dalbergioids sensu lato</taxon>
        <taxon>Dalbergieae</taxon>
        <taxon>Pterocarpus clade</taxon>
        <taxon>Stylosanthes</taxon>
    </lineage>
</organism>
<feature type="region of interest" description="Disordered" evidence="1">
    <location>
        <begin position="1"/>
        <end position="20"/>
    </location>
</feature>
<sequence length="195" mass="22382">MGGSQNEADAFKRPQKAPPIEMELASRYPASCHDFPLKIGKGKLDTKASEQLHVHPQEVIPIRRSPEGQPVGRTSRLYHVIPLSHSVCRQLHLTAEYKEHIGGDHRWLSENLLINLTVQNPLDLRKYMRATDVLTRTQNTTSPTPKRKCQNQMQMKAKNHTWIKVEICKSEQENELKKTKVKCQRENQKSEKNGS</sequence>
<accession>A0ABU6TVE1</accession>
<gene>
    <name evidence="2" type="ORF">PIB30_095340</name>
</gene>
<dbReference type="EMBL" id="JASCZI010092793">
    <property type="protein sequence ID" value="MED6152790.1"/>
    <property type="molecule type" value="Genomic_DNA"/>
</dbReference>
<name>A0ABU6TVE1_9FABA</name>
<evidence type="ECO:0000256" key="1">
    <source>
        <dbReference type="SAM" id="MobiDB-lite"/>
    </source>
</evidence>
<protein>
    <submittedName>
        <fullName evidence="2">Uncharacterized protein</fullName>
    </submittedName>
</protein>
<keyword evidence="3" id="KW-1185">Reference proteome</keyword>